<dbReference type="Gene3D" id="3.30.420.40">
    <property type="match status" value="2"/>
</dbReference>
<sequence length="216" mass="24495">MYKDSYHIIGVMSGTSLDGVDLCYVNFSFNNKWNYKIFNAITYNYTDQWRKRLLNSINLSKADLHNLDVDYTNLLSLYIQDFISKFNIDKIDSISSHGHTVLHQPQKKITYQIGNLPFLAKNLNINVVCDFRTQDVELGGQGAPLVPIGDQLLFPDYKYCLNLGGFANISYKSDNEIIAFDVCPVNTVLNYYTRAVGHDFDIDGSIANTGKIVPKL</sequence>
<dbReference type="GO" id="GO:0016773">
    <property type="term" value="F:phosphotransferase activity, alcohol group as acceptor"/>
    <property type="evidence" value="ECO:0007669"/>
    <property type="project" value="InterPro"/>
</dbReference>
<reference evidence="1" key="1">
    <citation type="submission" date="2018-05" db="EMBL/GenBank/DDBJ databases">
        <authorList>
            <person name="Lanie J.A."/>
            <person name="Ng W.-L."/>
            <person name="Kazmierczak K.M."/>
            <person name="Andrzejewski T.M."/>
            <person name="Davidsen T.M."/>
            <person name="Wayne K.J."/>
            <person name="Tettelin H."/>
            <person name="Glass J.I."/>
            <person name="Rusch D."/>
            <person name="Podicherti R."/>
            <person name="Tsui H.-C.T."/>
            <person name="Winkler M.E."/>
        </authorList>
    </citation>
    <scope>NUCLEOTIDE SEQUENCE</scope>
</reference>
<dbReference type="InterPro" id="IPR005338">
    <property type="entry name" value="Anhydro_N_Ac-Mur_kinase"/>
</dbReference>
<evidence type="ECO:0008006" key="2">
    <source>
        <dbReference type="Google" id="ProtNLM"/>
    </source>
</evidence>
<dbReference type="PANTHER" id="PTHR30605:SF0">
    <property type="entry name" value="ANHYDRO-N-ACETYLMURAMIC ACID KINASE"/>
    <property type="match status" value="1"/>
</dbReference>
<dbReference type="PANTHER" id="PTHR30605">
    <property type="entry name" value="ANHYDRO-N-ACETYLMURAMIC ACID KINASE"/>
    <property type="match status" value="1"/>
</dbReference>
<dbReference type="Pfam" id="PF03702">
    <property type="entry name" value="AnmK"/>
    <property type="match status" value="1"/>
</dbReference>
<dbReference type="GO" id="GO:0006040">
    <property type="term" value="P:amino sugar metabolic process"/>
    <property type="evidence" value="ECO:0007669"/>
    <property type="project" value="InterPro"/>
</dbReference>
<name>A0A382LFT7_9ZZZZ</name>
<accession>A0A382LFT7</accession>
<gene>
    <name evidence="1" type="ORF">METZ01_LOCUS287897</name>
</gene>
<dbReference type="GO" id="GO:0005524">
    <property type="term" value="F:ATP binding"/>
    <property type="evidence" value="ECO:0007669"/>
    <property type="project" value="InterPro"/>
</dbReference>
<dbReference type="EMBL" id="UINC01086507">
    <property type="protein sequence ID" value="SVC35043.1"/>
    <property type="molecule type" value="Genomic_DNA"/>
</dbReference>
<dbReference type="GO" id="GO:0009254">
    <property type="term" value="P:peptidoglycan turnover"/>
    <property type="evidence" value="ECO:0007669"/>
    <property type="project" value="InterPro"/>
</dbReference>
<protein>
    <recommendedName>
        <fullName evidence="2">Anhydro-N-acetylmuramic acid kinase</fullName>
    </recommendedName>
</protein>
<feature type="non-terminal residue" evidence="1">
    <location>
        <position position="216"/>
    </location>
</feature>
<proteinExistence type="predicted"/>
<evidence type="ECO:0000313" key="1">
    <source>
        <dbReference type="EMBL" id="SVC35043.1"/>
    </source>
</evidence>
<dbReference type="AlphaFoldDB" id="A0A382LFT7"/>
<organism evidence="1">
    <name type="scientific">marine metagenome</name>
    <dbReference type="NCBI Taxonomy" id="408172"/>
    <lineage>
        <taxon>unclassified sequences</taxon>
        <taxon>metagenomes</taxon>
        <taxon>ecological metagenomes</taxon>
    </lineage>
</organism>